<dbReference type="STRING" id="1048205.AB852_08925"/>
<proteinExistence type="inferred from homology"/>
<dbReference type="PANTHER" id="PTHR18968:SF13">
    <property type="entry name" value="ACETOLACTATE SYNTHASE CATALYTIC SUBUNIT, MITOCHONDRIAL"/>
    <property type="match status" value="1"/>
</dbReference>
<dbReference type="SUPFAM" id="SSF52518">
    <property type="entry name" value="Thiamin diphosphate-binding fold (THDP-binding)"/>
    <property type="match status" value="2"/>
</dbReference>
<dbReference type="AlphaFoldDB" id="A0A1Q4V9L6"/>
<dbReference type="InterPro" id="IPR011766">
    <property type="entry name" value="TPP_enzyme_TPP-bd"/>
</dbReference>
<evidence type="ECO:0000256" key="4">
    <source>
        <dbReference type="RuleBase" id="RU362132"/>
    </source>
</evidence>
<evidence type="ECO:0000259" key="7">
    <source>
        <dbReference type="Pfam" id="PF02776"/>
    </source>
</evidence>
<feature type="domain" description="Thiamine pyrophosphate enzyme central" evidence="5">
    <location>
        <begin position="201"/>
        <end position="331"/>
    </location>
</feature>
<dbReference type="Gene3D" id="3.40.50.1220">
    <property type="entry name" value="TPP-binding domain"/>
    <property type="match status" value="1"/>
</dbReference>
<dbReference type="GO" id="GO:0003984">
    <property type="term" value="F:acetolactate synthase activity"/>
    <property type="evidence" value="ECO:0007669"/>
    <property type="project" value="TreeGrafter"/>
</dbReference>
<evidence type="ECO:0000256" key="2">
    <source>
        <dbReference type="ARBA" id="ARBA00007812"/>
    </source>
</evidence>
<reference evidence="8 9" key="1">
    <citation type="submission" date="2015-06" db="EMBL/GenBank/DDBJ databases">
        <title>Cloning and characterization of the uncialamcin biosynthetic gene cluster.</title>
        <authorList>
            <person name="Yan X."/>
            <person name="Huang T."/>
            <person name="Ge H."/>
            <person name="Shen B."/>
        </authorList>
    </citation>
    <scope>NUCLEOTIDE SEQUENCE [LARGE SCALE GENOMIC DNA]</scope>
    <source>
        <strain evidence="8 9">DCA2648</strain>
    </source>
</reference>
<dbReference type="Gene3D" id="3.40.50.970">
    <property type="match status" value="2"/>
</dbReference>
<dbReference type="GO" id="GO:0000287">
    <property type="term" value="F:magnesium ion binding"/>
    <property type="evidence" value="ECO:0007669"/>
    <property type="project" value="InterPro"/>
</dbReference>
<evidence type="ECO:0000313" key="9">
    <source>
        <dbReference type="Proteomes" id="UP000186455"/>
    </source>
</evidence>
<dbReference type="Pfam" id="PF00205">
    <property type="entry name" value="TPP_enzyme_M"/>
    <property type="match status" value="1"/>
</dbReference>
<protein>
    <submittedName>
        <fullName evidence="8">Acetolactate synthase</fullName>
    </submittedName>
</protein>
<dbReference type="Proteomes" id="UP000186455">
    <property type="component" value="Unassembled WGS sequence"/>
</dbReference>
<dbReference type="Pfam" id="PF02776">
    <property type="entry name" value="TPP_enzyme_N"/>
    <property type="match status" value="1"/>
</dbReference>
<keyword evidence="3 4" id="KW-0786">Thiamine pyrophosphate</keyword>
<dbReference type="GO" id="GO:0030976">
    <property type="term" value="F:thiamine pyrophosphate binding"/>
    <property type="evidence" value="ECO:0007669"/>
    <property type="project" value="InterPro"/>
</dbReference>
<evidence type="ECO:0000313" key="8">
    <source>
        <dbReference type="EMBL" id="OKH94419.1"/>
    </source>
</evidence>
<dbReference type="RefSeq" id="WP_073785901.1">
    <property type="nucleotide sequence ID" value="NZ_LFBV01000002.1"/>
</dbReference>
<organism evidence="8 9">
    <name type="scientific">Streptomyces uncialis</name>
    <dbReference type="NCBI Taxonomy" id="1048205"/>
    <lineage>
        <taxon>Bacteria</taxon>
        <taxon>Bacillati</taxon>
        <taxon>Actinomycetota</taxon>
        <taxon>Actinomycetes</taxon>
        <taxon>Kitasatosporales</taxon>
        <taxon>Streptomycetaceae</taxon>
        <taxon>Streptomyces</taxon>
    </lineage>
</organism>
<comment type="similarity">
    <text evidence="2 4">Belongs to the TPP enzyme family.</text>
</comment>
<dbReference type="SUPFAM" id="SSF52467">
    <property type="entry name" value="DHS-like NAD/FAD-binding domain"/>
    <property type="match status" value="1"/>
</dbReference>
<comment type="cofactor">
    <cofactor evidence="1">
        <name>thiamine diphosphate</name>
        <dbReference type="ChEBI" id="CHEBI:58937"/>
    </cofactor>
</comment>
<dbReference type="PROSITE" id="PS00187">
    <property type="entry name" value="TPP_ENZYMES"/>
    <property type="match status" value="1"/>
</dbReference>
<dbReference type="InterPro" id="IPR045229">
    <property type="entry name" value="TPP_enz"/>
</dbReference>
<keyword evidence="9" id="KW-1185">Reference proteome</keyword>
<dbReference type="InterPro" id="IPR012000">
    <property type="entry name" value="Thiamin_PyroP_enz_cen_dom"/>
</dbReference>
<feature type="domain" description="Thiamine pyrophosphate enzyme N-terminal TPP-binding" evidence="7">
    <location>
        <begin position="15"/>
        <end position="131"/>
    </location>
</feature>
<dbReference type="InterPro" id="IPR012001">
    <property type="entry name" value="Thiamin_PyroP_enz_TPP-bd_dom"/>
</dbReference>
<dbReference type="GO" id="GO:0009099">
    <property type="term" value="P:L-valine biosynthetic process"/>
    <property type="evidence" value="ECO:0007669"/>
    <property type="project" value="TreeGrafter"/>
</dbReference>
<evidence type="ECO:0000256" key="3">
    <source>
        <dbReference type="ARBA" id="ARBA00023052"/>
    </source>
</evidence>
<accession>A0A1Q4V9L6</accession>
<dbReference type="GO" id="GO:0050660">
    <property type="term" value="F:flavin adenine dinucleotide binding"/>
    <property type="evidence" value="ECO:0007669"/>
    <property type="project" value="TreeGrafter"/>
</dbReference>
<dbReference type="EMBL" id="LFBV01000002">
    <property type="protein sequence ID" value="OKH94419.1"/>
    <property type="molecule type" value="Genomic_DNA"/>
</dbReference>
<dbReference type="Pfam" id="PF02775">
    <property type="entry name" value="TPP_enzyme_C"/>
    <property type="match status" value="1"/>
</dbReference>
<dbReference type="CDD" id="cd00568">
    <property type="entry name" value="TPP_enzymes"/>
    <property type="match status" value="1"/>
</dbReference>
<dbReference type="NCBIfam" id="NF005470">
    <property type="entry name" value="PRK07064.1"/>
    <property type="match status" value="1"/>
</dbReference>
<dbReference type="InterPro" id="IPR029035">
    <property type="entry name" value="DHS-like_NAD/FAD-binding_dom"/>
</dbReference>
<comment type="caution">
    <text evidence="8">The sequence shown here is derived from an EMBL/GenBank/DDBJ whole genome shotgun (WGS) entry which is preliminary data.</text>
</comment>
<feature type="domain" description="Thiamine pyrophosphate enzyme TPP-binding" evidence="6">
    <location>
        <begin position="392"/>
        <end position="532"/>
    </location>
</feature>
<dbReference type="GO" id="GO:0005948">
    <property type="term" value="C:acetolactate synthase complex"/>
    <property type="evidence" value="ECO:0007669"/>
    <property type="project" value="TreeGrafter"/>
</dbReference>
<sequence length="553" mass="56918">MSHHDEGPRNESHGDGGDLLVTVLREQHAEVVFGVVSVHNMPLVEAVDRALRFVPVRHEAAAVNAADAHARVTGGLGVALTSTGTGCGNAAGSLIEAQSGGASVLHVTGQIDSRYLGLGRGVIHETHDQTGLLRAVSRHTATVRPGADAGALLRYAAGRARTPPRGPVSVEWPIDLQYARQPLTGPAAPVAAPPDADPEQLAAAAALLADARRPLIWAGGGAREAAGPLRALAERLGAPVLTSNAGRGSLPEDHPLAVGNFAASPAGRELLASCDLLLSVGTHFRSNETADYGLPVPARHVQIDIDPRAVGRVFPAAAAVVGAAAPVLTALLTALGEHTAEEGWRARGAAAATRARSELRTAIGPYALICDTLRDRLPPESVIARDVTIASSQWGNRLLEIHHPSTNLFPLGGGIGQGLAMGIGGALARPGVPTLVIAGDGGLAVHLGELGTLAQERPWLVLCVFNDGGYGVLRNMQDAHRGRRSAVDLTTPDFAALAAAYGLPFQRVTDAGDFPAALDKSLATRGPCVIEIDVTAIGPTPVPFTPPVPIPGS</sequence>
<evidence type="ECO:0000259" key="5">
    <source>
        <dbReference type="Pfam" id="PF00205"/>
    </source>
</evidence>
<gene>
    <name evidence="8" type="ORF">AB852_08925</name>
</gene>
<dbReference type="CDD" id="cd07035">
    <property type="entry name" value="TPP_PYR_POX_like"/>
    <property type="match status" value="1"/>
</dbReference>
<dbReference type="InterPro" id="IPR000399">
    <property type="entry name" value="TPP-bd_CS"/>
</dbReference>
<evidence type="ECO:0000259" key="6">
    <source>
        <dbReference type="Pfam" id="PF02775"/>
    </source>
</evidence>
<name>A0A1Q4V9L6_9ACTN</name>
<dbReference type="InterPro" id="IPR029061">
    <property type="entry name" value="THDP-binding"/>
</dbReference>
<dbReference type="PANTHER" id="PTHR18968">
    <property type="entry name" value="THIAMINE PYROPHOSPHATE ENZYMES"/>
    <property type="match status" value="1"/>
</dbReference>
<evidence type="ECO:0000256" key="1">
    <source>
        <dbReference type="ARBA" id="ARBA00001964"/>
    </source>
</evidence>
<dbReference type="GO" id="GO:0009097">
    <property type="term" value="P:isoleucine biosynthetic process"/>
    <property type="evidence" value="ECO:0007669"/>
    <property type="project" value="TreeGrafter"/>
</dbReference>